<dbReference type="InterPro" id="IPR016039">
    <property type="entry name" value="Thiolase-like"/>
</dbReference>
<dbReference type="PROSITE" id="PS00099">
    <property type="entry name" value="THIOLASE_3"/>
    <property type="match status" value="1"/>
</dbReference>
<evidence type="ECO:0000256" key="7">
    <source>
        <dbReference type="RuleBase" id="RU003557"/>
    </source>
</evidence>
<dbReference type="InterPro" id="IPR050215">
    <property type="entry name" value="Thiolase-like_sf_Thiolase"/>
</dbReference>
<dbReference type="FunFam" id="3.40.47.10:FF:000010">
    <property type="entry name" value="Acetyl-CoA acetyltransferase (Thiolase)"/>
    <property type="match status" value="1"/>
</dbReference>
<dbReference type="EC" id="2.3.1.16" evidence="5"/>
<dbReference type="NCBIfam" id="TIGR01930">
    <property type="entry name" value="AcCoA-C-Actrans"/>
    <property type="match status" value="1"/>
</dbReference>
<dbReference type="AlphaFoldDB" id="A0A1H6ZBE0"/>
<accession>A0A1H6ZBE0</accession>
<sequence length="431" mass="44872">MTRSEQTIKASELQDHDVVIVSAVRTPIGAIRGSLSTVRPDDLAGLVIAEAVKRAGVPAGEIEEVIFGCANQAGEDNRNVARMGAVLAGLPESVAGVTLNRLCASGLAAVNTAARAIRNGDGDLYVAGGVESMTRAPLSMPKGAGAFQNGNVTVYDTTLGWRYPNPAMEAKFPLEAMGETAENIVERSRAGAYAGGEITREAQDAFALESQRRTVQAINAGKFKSQIMPVEVRGRKGVTVFDTDEHPRMKKNGEGYDLATDAETLAGLKPAFRKGGSVTAGNASGLNDGAAALVLMSAKKARELGVRPLARWVSGAAAGVEARVMGLGPIPATRKALERANLNVEDLDLVELNEAFAAQALACIRELGLDEAKVNVNGGAIALGHPLGMSGARLVVALTHELAERGERYGLATLCVGVGQGEAAIIERVEA</sequence>
<feature type="active site" description="Proton acceptor" evidence="6">
    <location>
        <position position="415"/>
    </location>
</feature>
<dbReference type="Pfam" id="PF00108">
    <property type="entry name" value="Thiolase_N"/>
    <property type="match status" value="1"/>
</dbReference>
<evidence type="ECO:0000313" key="11">
    <source>
        <dbReference type="Proteomes" id="UP000199223"/>
    </source>
</evidence>
<dbReference type="GO" id="GO:0006635">
    <property type="term" value="P:fatty acid beta-oxidation"/>
    <property type="evidence" value="ECO:0007669"/>
    <property type="project" value="TreeGrafter"/>
</dbReference>
<evidence type="ECO:0000256" key="5">
    <source>
        <dbReference type="ARBA" id="ARBA00024073"/>
    </source>
</evidence>
<name>A0A1H6ZBE0_9DEIO</name>
<comment type="similarity">
    <text evidence="2 7">Belongs to the thiolase-like superfamily. Thiolase family.</text>
</comment>
<dbReference type="PROSITE" id="PS00737">
    <property type="entry name" value="THIOLASE_2"/>
    <property type="match status" value="1"/>
</dbReference>
<dbReference type="CDD" id="cd00751">
    <property type="entry name" value="thiolase"/>
    <property type="match status" value="1"/>
</dbReference>
<dbReference type="PROSITE" id="PS00098">
    <property type="entry name" value="THIOLASE_1"/>
    <property type="match status" value="1"/>
</dbReference>
<feature type="active site" description="Proton acceptor" evidence="6">
    <location>
        <position position="385"/>
    </location>
</feature>
<evidence type="ECO:0000256" key="4">
    <source>
        <dbReference type="ARBA" id="ARBA00023315"/>
    </source>
</evidence>
<evidence type="ECO:0000256" key="3">
    <source>
        <dbReference type="ARBA" id="ARBA00022679"/>
    </source>
</evidence>
<organism evidence="10 11">
    <name type="scientific">Deinococcus reticulitermitis</name>
    <dbReference type="NCBI Taxonomy" id="856736"/>
    <lineage>
        <taxon>Bacteria</taxon>
        <taxon>Thermotogati</taxon>
        <taxon>Deinococcota</taxon>
        <taxon>Deinococci</taxon>
        <taxon>Deinococcales</taxon>
        <taxon>Deinococcaceae</taxon>
        <taxon>Deinococcus</taxon>
    </lineage>
</organism>
<dbReference type="Pfam" id="PF02803">
    <property type="entry name" value="Thiolase_C"/>
    <property type="match status" value="1"/>
</dbReference>
<dbReference type="PIRSF" id="PIRSF000429">
    <property type="entry name" value="Ac-CoA_Ac_transf"/>
    <property type="match status" value="1"/>
</dbReference>
<dbReference type="EMBL" id="FNZA01000009">
    <property type="protein sequence ID" value="SEJ50749.1"/>
    <property type="molecule type" value="Genomic_DNA"/>
</dbReference>
<feature type="domain" description="Thiolase C-terminal" evidence="9">
    <location>
        <begin position="307"/>
        <end position="428"/>
    </location>
</feature>
<keyword evidence="4 7" id="KW-0012">Acyltransferase</keyword>
<dbReference type="InterPro" id="IPR002155">
    <property type="entry name" value="Thiolase"/>
</dbReference>
<evidence type="ECO:0000259" key="9">
    <source>
        <dbReference type="Pfam" id="PF02803"/>
    </source>
</evidence>
<dbReference type="InterPro" id="IPR020615">
    <property type="entry name" value="Thiolase_acyl_enz_int_AS"/>
</dbReference>
<dbReference type="PANTHER" id="PTHR43853:SF2">
    <property type="entry name" value="3-OXOADIPYL-COA_3-OXO-5,6-DEHYDROSUBERYL-COA THIOLASE"/>
    <property type="match status" value="1"/>
</dbReference>
<dbReference type="OrthoDB" id="9764892at2"/>
<dbReference type="GO" id="GO:0003988">
    <property type="term" value="F:acetyl-CoA C-acyltransferase activity"/>
    <property type="evidence" value="ECO:0007669"/>
    <property type="project" value="UniProtKB-EC"/>
</dbReference>
<dbReference type="InterPro" id="IPR020610">
    <property type="entry name" value="Thiolase_AS"/>
</dbReference>
<protein>
    <recommendedName>
        <fullName evidence="5">acetyl-CoA C-acyltransferase</fullName>
        <ecNumber evidence="5">2.3.1.16</ecNumber>
    </recommendedName>
</protein>
<proteinExistence type="inferred from homology"/>
<dbReference type="GO" id="GO:0010124">
    <property type="term" value="P:phenylacetate catabolic process"/>
    <property type="evidence" value="ECO:0007669"/>
    <property type="project" value="TreeGrafter"/>
</dbReference>
<dbReference type="Proteomes" id="UP000199223">
    <property type="component" value="Unassembled WGS sequence"/>
</dbReference>
<feature type="domain" description="Thiolase N-terminal" evidence="8">
    <location>
        <begin position="18"/>
        <end position="298"/>
    </location>
</feature>
<dbReference type="SUPFAM" id="SSF53901">
    <property type="entry name" value="Thiolase-like"/>
    <property type="match status" value="2"/>
</dbReference>
<dbReference type="STRING" id="856736.SAMN04488058_109101"/>
<dbReference type="InterPro" id="IPR020613">
    <property type="entry name" value="Thiolase_CS"/>
</dbReference>
<gene>
    <name evidence="10" type="ORF">SAMN04488058_109101</name>
</gene>
<evidence type="ECO:0000313" key="10">
    <source>
        <dbReference type="EMBL" id="SEJ50749.1"/>
    </source>
</evidence>
<feature type="active site" description="Acyl-thioester intermediate" evidence="6">
    <location>
        <position position="103"/>
    </location>
</feature>
<evidence type="ECO:0000256" key="1">
    <source>
        <dbReference type="ARBA" id="ARBA00005189"/>
    </source>
</evidence>
<dbReference type="PANTHER" id="PTHR43853">
    <property type="entry name" value="3-KETOACYL-COA THIOLASE, PEROXISOMAL"/>
    <property type="match status" value="1"/>
</dbReference>
<evidence type="ECO:0000256" key="6">
    <source>
        <dbReference type="PIRSR" id="PIRSR000429-1"/>
    </source>
</evidence>
<keyword evidence="11" id="KW-1185">Reference proteome</keyword>
<dbReference type="RefSeq" id="WP_092264678.1">
    <property type="nucleotide sequence ID" value="NZ_FNZA01000009.1"/>
</dbReference>
<dbReference type="Gene3D" id="3.40.47.10">
    <property type="match status" value="1"/>
</dbReference>
<evidence type="ECO:0000256" key="2">
    <source>
        <dbReference type="ARBA" id="ARBA00010982"/>
    </source>
</evidence>
<keyword evidence="3 7" id="KW-0808">Transferase</keyword>
<comment type="pathway">
    <text evidence="1">Lipid metabolism.</text>
</comment>
<dbReference type="GO" id="GO:0005737">
    <property type="term" value="C:cytoplasm"/>
    <property type="evidence" value="ECO:0007669"/>
    <property type="project" value="UniProtKB-ARBA"/>
</dbReference>
<dbReference type="InterPro" id="IPR020616">
    <property type="entry name" value="Thiolase_N"/>
</dbReference>
<evidence type="ECO:0000259" key="8">
    <source>
        <dbReference type="Pfam" id="PF00108"/>
    </source>
</evidence>
<dbReference type="InterPro" id="IPR020617">
    <property type="entry name" value="Thiolase_C"/>
</dbReference>
<reference evidence="11" key="1">
    <citation type="submission" date="2016-10" db="EMBL/GenBank/DDBJ databases">
        <authorList>
            <person name="Varghese N."/>
            <person name="Submissions S."/>
        </authorList>
    </citation>
    <scope>NUCLEOTIDE SEQUENCE [LARGE SCALE GENOMIC DNA]</scope>
    <source>
        <strain evidence="11">CGMCC 1.10218</strain>
    </source>
</reference>